<keyword evidence="8" id="KW-0378">Hydrolase</keyword>
<evidence type="ECO:0000256" key="3">
    <source>
        <dbReference type="ARBA" id="ARBA00010044"/>
    </source>
</evidence>
<evidence type="ECO:0000256" key="10">
    <source>
        <dbReference type="ARBA" id="ARBA00022840"/>
    </source>
</evidence>
<keyword evidence="5" id="KW-0645">Protease</keyword>
<dbReference type="FunFam" id="3.40.50.300:FF:000175">
    <property type="entry name" value="ATP-dependent zinc metalloprotease FTSH 4"/>
    <property type="match status" value="1"/>
</dbReference>
<evidence type="ECO:0000256" key="6">
    <source>
        <dbReference type="ARBA" id="ARBA00022723"/>
    </source>
</evidence>
<evidence type="ECO:0000313" key="16">
    <source>
        <dbReference type="Proteomes" id="UP000015106"/>
    </source>
</evidence>
<dbReference type="GO" id="GO:0045037">
    <property type="term" value="P:protein import into chloroplast stroma"/>
    <property type="evidence" value="ECO:0007669"/>
    <property type="project" value="TreeGrafter"/>
</dbReference>
<reference evidence="15" key="3">
    <citation type="submission" date="2022-06" db="UniProtKB">
        <authorList>
            <consortium name="EnsemblPlants"/>
        </authorList>
    </citation>
    <scope>IDENTIFICATION</scope>
</reference>
<dbReference type="PANTHER" id="PTHR23076">
    <property type="entry name" value="METALLOPROTEASE M41 FTSH"/>
    <property type="match status" value="1"/>
</dbReference>
<feature type="domain" description="AAA+ ATPase" evidence="14">
    <location>
        <begin position="265"/>
        <end position="401"/>
    </location>
</feature>
<feature type="compositionally biased region" description="Polar residues" evidence="13">
    <location>
        <begin position="815"/>
        <end position="842"/>
    </location>
</feature>
<dbReference type="InterPro" id="IPR027417">
    <property type="entry name" value="P-loop_NTPase"/>
</dbReference>
<dbReference type="Gene3D" id="3.40.50.300">
    <property type="entry name" value="P-loop containing nucleotide triphosphate hydrolases"/>
    <property type="match status" value="1"/>
</dbReference>
<dbReference type="InterPro" id="IPR041569">
    <property type="entry name" value="AAA_lid_3"/>
</dbReference>
<dbReference type="KEGG" id="tua:125553088"/>
<dbReference type="GO" id="GO:0016020">
    <property type="term" value="C:membrane"/>
    <property type="evidence" value="ECO:0007669"/>
    <property type="project" value="InterPro"/>
</dbReference>
<dbReference type="Pfam" id="PF17862">
    <property type="entry name" value="AAA_lid_3"/>
    <property type="match status" value="1"/>
</dbReference>
<keyword evidence="10" id="KW-0067">ATP-binding</keyword>
<evidence type="ECO:0000313" key="15">
    <source>
        <dbReference type="EnsemblPlants" id="TuG1812G0400003705.01.T01"/>
    </source>
</evidence>
<proteinExistence type="inferred from homology"/>
<dbReference type="AlphaFoldDB" id="A0A8R7Q6S9"/>
<dbReference type="GO" id="GO:0006508">
    <property type="term" value="P:proteolysis"/>
    <property type="evidence" value="ECO:0007669"/>
    <property type="project" value="UniProtKB-KW"/>
</dbReference>
<dbReference type="InterPro" id="IPR037219">
    <property type="entry name" value="Peptidase_M41-like"/>
</dbReference>
<dbReference type="GeneID" id="125553088"/>
<gene>
    <name evidence="15" type="primary">LOC125553088</name>
</gene>
<feature type="compositionally biased region" description="Polar residues" evidence="13">
    <location>
        <begin position="697"/>
        <end position="718"/>
    </location>
</feature>
<dbReference type="Gene3D" id="1.20.58.760">
    <property type="entry name" value="Peptidase M41"/>
    <property type="match status" value="1"/>
</dbReference>
<dbReference type="Pfam" id="PF00004">
    <property type="entry name" value="AAA"/>
    <property type="match status" value="1"/>
</dbReference>
<sequence length="842" mass="89069">MSRLRSGLPQRRPRPRRPSATAAPPLPRPAICAGPTARRVDPARGSLPAAGGASARAMRGGGALLATAGLASQAAKNLVAAAAAPSAPAFWASAANTPSGAGSVLRNLHQRYCSSFVGQRAQGVHSGAAAFLSNEIHRSAPERVIHNFKTLNRGISSAAREEGRVLGTASAPQYTVEKDLLKKQLLRTISALTVTGFAIYGVKVMLDSAIDTKVSKFDGLKEVSATDLSTRFSDVKGVDEAKAELEDIVHYLRDPDSFKRLGGKLPKGVLLVGQPGTGKTMLARSVAGEAGVPFFSCSGSDFEEMYVGVGARRVRELFSAAKKRSPCIVFIDEIDAIGGRRDTEGVPSQRPALNQLLVEMDGFKQNDGIIVIAATTLPQSLDSALVRPGRFDCQVHVSVPDVEGRRQILEAYMSKVSKSKDVDAMTIARGTPGFSGAALANLVNTAALKASRDGANAVGMGHLEYAMDRIIMGRERKSMVISDMSKKRTAYHEAGHALVAILTDGANTVHKATIVPMGNALGKVTQLPGEDSHLTRKQMLARLDVAMGGRVADELIFGEAGITTGASSDLGKATRYAKDMVVRYGMSKRVGLVSYGNDINAARGKAMAMSGRTIGLVDEEVKALLDNAYRNAKKILTEHNKEFHALANALLEHETLTGDQIRKLVLTGRQGVGRSSSQQNQGTPSLTGDQIKKRVSTGRQGDGRSNSQQNQGTPSLTGDQIKKRVSTGRQGDDRSSSQQNQVTPPLAGDEITKLVSPDQQVDGGNNSDQGTSSLSGDESTKSMSTEEQGDGPNSSQHNQGAPSITGEEATKLVLTEQQADSYSGSQQDQGTPSVTRNESANQ</sequence>
<dbReference type="FunFam" id="1.20.58.760:FF:000001">
    <property type="entry name" value="ATP-dependent zinc metalloprotease FtsH"/>
    <property type="match status" value="1"/>
</dbReference>
<dbReference type="SUPFAM" id="SSF52540">
    <property type="entry name" value="P-loop containing nucleoside triphosphate hydrolases"/>
    <property type="match status" value="1"/>
</dbReference>
<feature type="compositionally biased region" description="Low complexity" evidence="13">
    <location>
        <begin position="1"/>
        <end position="10"/>
    </location>
</feature>
<name>A0A8R7Q6S9_TRIUA</name>
<evidence type="ECO:0000259" key="14">
    <source>
        <dbReference type="SMART" id="SM00382"/>
    </source>
</evidence>
<organism evidence="15 16">
    <name type="scientific">Triticum urartu</name>
    <name type="common">Red wild einkorn</name>
    <name type="synonym">Crithodium urartu</name>
    <dbReference type="NCBI Taxonomy" id="4572"/>
    <lineage>
        <taxon>Eukaryota</taxon>
        <taxon>Viridiplantae</taxon>
        <taxon>Streptophyta</taxon>
        <taxon>Embryophyta</taxon>
        <taxon>Tracheophyta</taxon>
        <taxon>Spermatophyta</taxon>
        <taxon>Magnoliopsida</taxon>
        <taxon>Liliopsida</taxon>
        <taxon>Poales</taxon>
        <taxon>Poaceae</taxon>
        <taxon>BOP clade</taxon>
        <taxon>Pooideae</taxon>
        <taxon>Triticodae</taxon>
        <taxon>Triticeae</taxon>
        <taxon>Triticinae</taxon>
        <taxon>Triticum</taxon>
    </lineage>
</organism>
<feature type="compositionally biased region" description="Polar residues" evidence="13">
    <location>
        <begin position="757"/>
        <end position="802"/>
    </location>
</feature>
<dbReference type="GO" id="GO:0009507">
    <property type="term" value="C:chloroplast"/>
    <property type="evidence" value="ECO:0007669"/>
    <property type="project" value="TreeGrafter"/>
</dbReference>
<dbReference type="GO" id="GO:0004222">
    <property type="term" value="F:metalloendopeptidase activity"/>
    <property type="evidence" value="ECO:0007669"/>
    <property type="project" value="InterPro"/>
</dbReference>
<feature type="region of interest" description="Disordered" evidence="13">
    <location>
        <begin position="670"/>
        <end position="842"/>
    </location>
</feature>
<dbReference type="NCBIfam" id="TIGR01241">
    <property type="entry name" value="FtsH_fam"/>
    <property type="match status" value="1"/>
</dbReference>
<feature type="region of interest" description="Disordered" evidence="13">
    <location>
        <begin position="1"/>
        <end position="30"/>
    </location>
</feature>
<evidence type="ECO:0000256" key="7">
    <source>
        <dbReference type="ARBA" id="ARBA00022741"/>
    </source>
</evidence>
<evidence type="ECO:0000256" key="2">
    <source>
        <dbReference type="ARBA" id="ARBA00003497"/>
    </source>
</evidence>
<dbReference type="InterPro" id="IPR003959">
    <property type="entry name" value="ATPase_AAA_core"/>
</dbReference>
<evidence type="ECO:0000256" key="8">
    <source>
        <dbReference type="ARBA" id="ARBA00022801"/>
    </source>
</evidence>
<keyword evidence="7" id="KW-0547">Nucleotide-binding</keyword>
<evidence type="ECO:0000256" key="5">
    <source>
        <dbReference type="ARBA" id="ARBA00022670"/>
    </source>
</evidence>
<keyword evidence="12" id="KW-0482">Metalloprotease</keyword>
<dbReference type="InterPro" id="IPR000642">
    <property type="entry name" value="Peptidase_M41"/>
</dbReference>
<evidence type="ECO:0000256" key="4">
    <source>
        <dbReference type="ARBA" id="ARBA00010550"/>
    </source>
</evidence>
<keyword evidence="16" id="KW-1185">Reference proteome</keyword>
<keyword evidence="9" id="KW-0862">Zinc</keyword>
<dbReference type="PANTHER" id="PTHR23076:SF133">
    <property type="entry name" value="AAA+ ATPASE DOMAIN-CONTAINING PROTEIN"/>
    <property type="match status" value="1"/>
</dbReference>
<evidence type="ECO:0000256" key="1">
    <source>
        <dbReference type="ARBA" id="ARBA00001947"/>
    </source>
</evidence>
<dbReference type="Gene3D" id="1.10.8.60">
    <property type="match status" value="1"/>
</dbReference>
<dbReference type="SUPFAM" id="SSF140990">
    <property type="entry name" value="FtsH protease domain-like"/>
    <property type="match status" value="1"/>
</dbReference>
<evidence type="ECO:0000256" key="12">
    <source>
        <dbReference type="ARBA" id="ARBA00023049"/>
    </source>
</evidence>
<evidence type="ECO:0000256" key="9">
    <source>
        <dbReference type="ARBA" id="ARBA00022833"/>
    </source>
</evidence>
<keyword evidence="6" id="KW-0479">Metal-binding</keyword>
<comment type="cofactor">
    <cofactor evidence="1">
        <name>Zn(2+)</name>
        <dbReference type="ChEBI" id="CHEBI:29105"/>
    </cofactor>
</comment>
<evidence type="ECO:0000256" key="11">
    <source>
        <dbReference type="ARBA" id="ARBA00022946"/>
    </source>
</evidence>
<dbReference type="Proteomes" id="UP000015106">
    <property type="component" value="Chromosome 4"/>
</dbReference>
<dbReference type="GO" id="GO:0004176">
    <property type="term" value="F:ATP-dependent peptidase activity"/>
    <property type="evidence" value="ECO:0007669"/>
    <property type="project" value="InterPro"/>
</dbReference>
<dbReference type="InterPro" id="IPR003593">
    <property type="entry name" value="AAA+_ATPase"/>
</dbReference>
<dbReference type="Gramene" id="TuG1812G0400003705.01.T01">
    <property type="protein sequence ID" value="TuG1812G0400003705.01.T01"/>
    <property type="gene ID" value="TuG1812G0400003705.01"/>
</dbReference>
<comment type="function">
    <text evidence="2">Probable ATP-dependent zinc metallopeptidase.</text>
</comment>
<dbReference type="InterPro" id="IPR005936">
    <property type="entry name" value="FtsH"/>
</dbReference>
<dbReference type="HAMAP" id="MF_01458">
    <property type="entry name" value="FtsH"/>
    <property type="match status" value="1"/>
</dbReference>
<reference evidence="15" key="2">
    <citation type="submission" date="2018-03" db="EMBL/GenBank/DDBJ databases">
        <title>The Triticum urartu genome reveals the dynamic nature of wheat genome evolution.</title>
        <authorList>
            <person name="Ling H."/>
            <person name="Ma B."/>
            <person name="Shi X."/>
            <person name="Liu H."/>
            <person name="Dong L."/>
            <person name="Sun H."/>
            <person name="Cao Y."/>
            <person name="Gao Q."/>
            <person name="Zheng S."/>
            <person name="Li Y."/>
            <person name="Yu Y."/>
            <person name="Du H."/>
            <person name="Qi M."/>
            <person name="Li Y."/>
            <person name="Yu H."/>
            <person name="Cui Y."/>
            <person name="Wang N."/>
            <person name="Chen C."/>
            <person name="Wu H."/>
            <person name="Zhao Y."/>
            <person name="Zhang J."/>
            <person name="Li Y."/>
            <person name="Zhou W."/>
            <person name="Zhang B."/>
            <person name="Hu W."/>
            <person name="Eijk M."/>
            <person name="Tang J."/>
            <person name="Witsenboer H."/>
            <person name="Zhao S."/>
            <person name="Li Z."/>
            <person name="Zhang A."/>
            <person name="Wang D."/>
            <person name="Liang C."/>
        </authorList>
    </citation>
    <scope>NUCLEOTIDE SEQUENCE [LARGE SCALE GENOMIC DNA]</scope>
    <source>
        <strain evidence="15">cv. G1812</strain>
    </source>
</reference>
<dbReference type="OrthoDB" id="646082at2759"/>
<dbReference type="Pfam" id="PF01434">
    <property type="entry name" value="Peptidase_M41"/>
    <property type="match status" value="1"/>
</dbReference>
<reference evidence="16" key="1">
    <citation type="journal article" date="2013" name="Nature">
        <title>Draft genome of the wheat A-genome progenitor Triticum urartu.</title>
        <authorList>
            <person name="Ling H.Q."/>
            <person name="Zhao S."/>
            <person name="Liu D."/>
            <person name="Wang J."/>
            <person name="Sun H."/>
            <person name="Zhang C."/>
            <person name="Fan H."/>
            <person name="Li D."/>
            <person name="Dong L."/>
            <person name="Tao Y."/>
            <person name="Gao C."/>
            <person name="Wu H."/>
            <person name="Li Y."/>
            <person name="Cui Y."/>
            <person name="Guo X."/>
            <person name="Zheng S."/>
            <person name="Wang B."/>
            <person name="Yu K."/>
            <person name="Liang Q."/>
            <person name="Yang W."/>
            <person name="Lou X."/>
            <person name="Chen J."/>
            <person name="Feng M."/>
            <person name="Jian J."/>
            <person name="Zhang X."/>
            <person name="Luo G."/>
            <person name="Jiang Y."/>
            <person name="Liu J."/>
            <person name="Wang Z."/>
            <person name="Sha Y."/>
            <person name="Zhang B."/>
            <person name="Wu H."/>
            <person name="Tang D."/>
            <person name="Shen Q."/>
            <person name="Xue P."/>
            <person name="Zou S."/>
            <person name="Wang X."/>
            <person name="Liu X."/>
            <person name="Wang F."/>
            <person name="Yang Y."/>
            <person name="An X."/>
            <person name="Dong Z."/>
            <person name="Zhang K."/>
            <person name="Zhang X."/>
            <person name="Luo M.C."/>
            <person name="Dvorak J."/>
            <person name="Tong Y."/>
            <person name="Wang J."/>
            <person name="Yang H."/>
            <person name="Li Z."/>
            <person name="Wang D."/>
            <person name="Zhang A."/>
            <person name="Wang J."/>
        </authorList>
    </citation>
    <scope>NUCLEOTIDE SEQUENCE</scope>
    <source>
        <strain evidence="16">cv. G1812</strain>
    </source>
</reference>
<dbReference type="FunFam" id="1.10.8.60:FF:000001">
    <property type="entry name" value="ATP-dependent zinc metalloprotease FtsH"/>
    <property type="match status" value="1"/>
</dbReference>
<evidence type="ECO:0000256" key="13">
    <source>
        <dbReference type="SAM" id="MobiDB-lite"/>
    </source>
</evidence>
<comment type="similarity">
    <text evidence="4">In the N-terminal section; belongs to the AAA ATPase family.</text>
</comment>
<feature type="compositionally biased region" description="Polar residues" evidence="13">
    <location>
        <begin position="673"/>
        <end position="688"/>
    </location>
</feature>
<dbReference type="EnsemblPlants" id="TuG1812G0400003705.01.T01">
    <property type="protein sequence ID" value="TuG1812G0400003705.01.T01"/>
    <property type="gene ID" value="TuG1812G0400003705.01"/>
</dbReference>
<dbReference type="SMART" id="SM00382">
    <property type="entry name" value="AAA"/>
    <property type="match status" value="1"/>
</dbReference>
<dbReference type="CDD" id="cd19501">
    <property type="entry name" value="RecA-like_FtsH"/>
    <property type="match status" value="1"/>
</dbReference>
<protein>
    <recommendedName>
        <fullName evidence="14">AAA+ ATPase domain-containing protein</fullName>
    </recommendedName>
</protein>
<dbReference type="RefSeq" id="XP_048572803.1">
    <property type="nucleotide sequence ID" value="XM_048716846.1"/>
</dbReference>
<dbReference type="GO" id="GO:0005524">
    <property type="term" value="F:ATP binding"/>
    <property type="evidence" value="ECO:0007669"/>
    <property type="project" value="UniProtKB-KW"/>
</dbReference>
<accession>A0A8R7Q6S9</accession>
<dbReference type="GO" id="GO:0046872">
    <property type="term" value="F:metal ion binding"/>
    <property type="evidence" value="ECO:0007669"/>
    <property type="project" value="UniProtKB-KW"/>
</dbReference>
<keyword evidence="11" id="KW-0809">Transit peptide</keyword>
<comment type="similarity">
    <text evidence="3">In the C-terminal section; belongs to the peptidase M41 family.</text>
</comment>
<dbReference type="GO" id="GO:0016887">
    <property type="term" value="F:ATP hydrolysis activity"/>
    <property type="evidence" value="ECO:0007669"/>
    <property type="project" value="InterPro"/>
</dbReference>